<dbReference type="EMBL" id="JAWZSR010000020">
    <property type="protein sequence ID" value="MDX8047696.1"/>
    <property type="molecule type" value="Genomic_DNA"/>
</dbReference>
<keyword evidence="2" id="KW-1185">Reference proteome</keyword>
<comment type="caution">
    <text evidence="1">The sequence shown here is derived from an EMBL/GenBank/DDBJ whole genome shotgun (WGS) entry which is preliminary data.</text>
</comment>
<gene>
    <name evidence="1" type="ORF">SH601_17185</name>
</gene>
<name>A0ACC6MA02_9BACI</name>
<proteinExistence type="predicted"/>
<protein>
    <submittedName>
        <fullName evidence="1">Penicillin-binding protein 2</fullName>
    </submittedName>
</protein>
<evidence type="ECO:0000313" key="1">
    <source>
        <dbReference type="EMBL" id="MDX8047696.1"/>
    </source>
</evidence>
<dbReference type="Proteomes" id="UP001277972">
    <property type="component" value="Unassembled WGS sequence"/>
</dbReference>
<sequence>MNFQGKKNKKRKHAQVPMRLNILFIAIFLIFSLLIVQLGIVQIINGEEASRQVSQTENTPSEKAVPRGKMLDKNHRLIVDNDPKKAITYTPPKNGDSAQDRLKLATKLAGFITMIKDQEELEDTIRERDQKEYWYLKNRDKIEERLTEEQKEELEPSERYQEELELITESDLAKIDWTPELYNILAIKKELDAAYELSTHTIVNEGLTDKEFATVAENLHELSGIDAVIDWEREPQFGDTLSSFIGNVTSSDEGIPSENSQYYLSNGYTRNDRVGTSGLEEQYEHVLRGRKEKVQYETDAYGTVINSDIVVEGERGKDLVLTVDMELQKELDKIVEDELKKAINHPVNNNGYLEDALLAMMNPQTGEIIGLSGFRYDREKKEYVNNAYRTVYDAHVPGSSIKGATVLAGYQSGVIDIGSYLSEQPIKIGDTVKSSYSNFGSSLNDVQALEKSSNVYMMRIAIAMSGANYRYGDSLRNFNYDSFDELRYYYDQFGLGVQTGIDLPFEAIGVKGTNQTEAGKYLDLSFGQYDTYTTLQLVQYASTIANGGYRMRPHFVKEIREPGGENGSPGKIIQSIQPEIMNRVEMDDKYISRVQEGFRRVYTTGTASGRWSGFPYEMAGKTGTAQNPQFKDGKKVADTHNLTLVGYSPVENPEVAFAVVVPKNGTGSQYPVHHEIGKRAVKAYYDHKNGNDDEEEDDDE</sequence>
<evidence type="ECO:0000313" key="2">
    <source>
        <dbReference type="Proteomes" id="UP001277972"/>
    </source>
</evidence>
<reference evidence="1" key="1">
    <citation type="submission" date="2023-11" db="EMBL/GenBank/DDBJ databases">
        <title>Gracilibacillus pellucida a moderately halophilic bacterium isolated from saline soil in Xinjiang province.</title>
        <authorList>
            <person name="Zhang Z."/>
            <person name="Tan F."/>
            <person name="Wang Y."/>
            <person name="Xia M."/>
        </authorList>
    </citation>
    <scope>NUCLEOTIDE SEQUENCE</scope>
    <source>
        <strain evidence="1">S3-1-1</strain>
    </source>
</reference>
<accession>A0ACC6MA02</accession>
<organism evidence="1 2">
    <name type="scientific">Gracilibacillus pellucidus</name>
    <dbReference type="NCBI Taxonomy" id="3095368"/>
    <lineage>
        <taxon>Bacteria</taxon>
        <taxon>Bacillati</taxon>
        <taxon>Bacillota</taxon>
        <taxon>Bacilli</taxon>
        <taxon>Bacillales</taxon>
        <taxon>Bacillaceae</taxon>
        <taxon>Gracilibacillus</taxon>
    </lineage>
</organism>